<protein>
    <submittedName>
        <fullName evidence="1">Uncharacterized protein</fullName>
    </submittedName>
</protein>
<accession>A0A944M8D5</accession>
<sequence>MAQAGNIDGGEGHGLLGIGRFWPLCLILGCSGGDPTAADPTLIFEDGFENPLEEVEILAQGGTIVNGLDAWLKLEPRMAALQLRRASDYVYGDCGEMVAWFHGVTGDENLEPQHSGFVCQHFKEPRFKSDNGRWLLTDRSKGCFYYRIWNKQY</sequence>
<gene>
    <name evidence="1" type="ORF">KME65_12980</name>
</gene>
<dbReference type="Proteomes" id="UP000770889">
    <property type="component" value="Unassembled WGS sequence"/>
</dbReference>
<proteinExistence type="predicted"/>
<dbReference type="EMBL" id="JAHHGM010000011">
    <property type="protein sequence ID" value="MBT2989861.1"/>
    <property type="molecule type" value="Genomic_DNA"/>
</dbReference>
<comment type="caution">
    <text evidence="1">The sequence shown here is derived from an EMBL/GenBank/DDBJ whole genome shotgun (WGS) entry which is preliminary data.</text>
</comment>
<evidence type="ECO:0000313" key="2">
    <source>
        <dbReference type="Proteomes" id="UP000770889"/>
    </source>
</evidence>
<dbReference type="AlphaFoldDB" id="A0A944M8D5"/>
<organism evidence="1 2">
    <name type="scientific">Candidatus Thiodiazotropha taylori</name>
    <dbReference type="NCBI Taxonomy" id="2792791"/>
    <lineage>
        <taxon>Bacteria</taxon>
        <taxon>Pseudomonadati</taxon>
        <taxon>Pseudomonadota</taxon>
        <taxon>Gammaproteobacteria</taxon>
        <taxon>Chromatiales</taxon>
        <taxon>Sedimenticolaceae</taxon>
        <taxon>Candidatus Thiodiazotropha</taxon>
    </lineage>
</organism>
<evidence type="ECO:0000313" key="1">
    <source>
        <dbReference type="EMBL" id="MBT2989861.1"/>
    </source>
</evidence>
<name>A0A944M8D5_9GAMM</name>
<reference evidence="1 2" key="1">
    <citation type="submission" date="2021-05" db="EMBL/GenBank/DDBJ databases">
        <title>Genetic and Functional Diversity in Clade A Lucinid endosymbionts from the Bahamas.</title>
        <authorList>
            <person name="Giani N.M."/>
            <person name="Engel A.S."/>
            <person name="Campbell B.J."/>
        </authorList>
    </citation>
    <scope>NUCLEOTIDE SEQUENCE [LARGE SCALE GENOMIC DNA]</scope>
    <source>
        <strain evidence="1">LUC16012Gg_MoonRockCtena</strain>
    </source>
</reference>